<dbReference type="PANTHER" id="PTHR34388">
    <property type="entry name" value="DNA POLYMERASE III SUBUNIT DELTA"/>
    <property type="match status" value="1"/>
</dbReference>
<dbReference type="InterPro" id="IPR005790">
    <property type="entry name" value="DNA_polIII_delta"/>
</dbReference>
<evidence type="ECO:0000256" key="2">
    <source>
        <dbReference type="ARBA" id="ARBA00017703"/>
    </source>
</evidence>
<dbReference type="CDD" id="cd18138">
    <property type="entry name" value="HLD_clamp_pol_III_delta"/>
    <property type="match status" value="1"/>
</dbReference>
<comment type="catalytic activity">
    <reaction evidence="8">
        <text>DNA(n) + a 2'-deoxyribonucleoside 5'-triphosphate = DNA(n+1) + diphosphate</text>
        <dbReference type="Rhea" id="RHEA:22508"/>
        <dbReference type="Rhea" id="RHEA-COMP:17339"/>
        <dbReference type="Rhea" id="RHEA-COMP:17340"/>
        <dbReference type="ChEBI" id="CHEBI:33019"/>
        <dbReference type="ChEBI" id="CHEBI:61560"/>
        <dbReference type="ChEBI" id="CHEBI:173112"/>
        <dbReference type="EC" id="2.7.7.7"/>
    </reaction>
</comment>
<evidence type="ECO:0000256" key="1">
    <source>
        <dbReference type="ARBA" id="ARBA00012417"/>
    </source>
</evidence>
<dbReference type="InterPro" id="IPR008921">
    <property type="entry name" value="DNA_pol3_clamp-load_cplx_C"/>
</dbReference>
<dbReference type="Pfam" id="PF06144">
    <property type="entry name" value="DNA_pol3_delta"/>
    <property type="match status" value="1"/>
</dbReference>
<name>A0A0K6GTU5_9NEIS</name>
<dbReference type="InterPro" id="IPR027417">
    <property type="entry name" value="P-loop_NTPase"/>
</dbReference>
<evidence type="ECO:0000256" key="5">
    <source>
        <dbReference type="ARBA" id="ARBA00022705"/>
    </source>
</evidence>
<dbReference type="InterPro" id="IPR010372">
    <property type="entry name" value="DNA_pol3_delta_N"/>
</dbReference>
<dbReference type="Gene3D" id="3.40.50.300">
    <property type="entry name" value="P-loop containing nucleotide triphosphate hydrolases"/>
    <property type="match status" value="1"/>
</dbReference>
<feature type="domain" description="DNA polymerase III delta subunit-like C-terminal" evidence="10">
    <location>
        <begin position="213"/>
        <end position="314"/>
    </location>
</feature>
<evidence type="ECO:0000256" key="8">
    <source>
        <dbReference type="ARBA" id="ARBA00049244"/>
    </source>
</evidence>
<evidence type="ECO:0000313" key="11">
    <source>
        <dbReference type="EMBL" id="CUA82028.1"/>
    </source>
</evidence>
<dbReference type="Pfam" id="PF21694">
    <property type="entry name" value="DNA_pol3_delta_C"/>
    <property type="match status" value="1"/>
</dbReference>
<sequence>MPQASPEALPGLLARGLAPLYLVHGEEALLALEAADAIREAARQAGYAEREVLAAEGDFDWSQLAGAADSLSLFASLRLLEVRIPSGKPGAEGSEALVRLVAHPPADTVTLVTLPKLERTQLSSKWFTALEKGAVVVEARPVSRTDLPAWVARRLAAQKQSMTPEALAFFVDRVEGNLLAARQEIDKLGLLHPPGELSLTTLAEAVADVARFDVFQLSEAWLAGDVPRTVRMIDGLAAEGEAPVLVLWALTEEVRTLIRLRQGRKAGRTVREMARELKLWGEKQRLAEPALARLGPRVLMEAWAECARIDRIIKGIEPGEAWFALRALGVRLAS</sequence>
<dbReference type="SUPFAM" id="SSF48019">
    <property type="entry name" value="post-AAA+ oligomerization domain-like"/>
    <property type="match status" value="1"/>
</dbReference>
<keyword evidence="5" id="KW-0235">DNA replication</keyword>
<keyword evidence="4" id="KW-0548">Nucleotidyltransferase</keyword>
<keyword evidence="12" id="KW-1185">Reference proteome</keyword>
<dbReference type="GO" id="GO:0003677">
    <property type="term" value="F:DNA binding"/>
    <property type="evidence" value="ECO:0007669"/>
    <property type="project" value="InterPro"/>
</dbReference>
<dbReference type="AlphaFoldDB" id="A0A0K6GTU5"/>
<dbReference type="Proteomes" id="UP000243535">
    <property type="component" value="Unassembled WGS sequence"/>
</dbReference>
<accession>A0A0K6GTU5</accession>
<evidence type="ECO:0000256" key="7">
    <source>
        <dbReference type="ARBA" id="ARBA00034754"/>
    </source>
</evidence>
<keyword evidence="6" id="KW-0239">DNA-directed DNA polymerase</keyword>
<dbReference type="Gene3D" id="1.20.272.10">
    <property type="match status" value="1"/>
</dbReference>
<evidence type="ECO:0000256" key="3">
    <source>
        <dbReference type="ARBA" id="ARBA00022679"/>
    </source>
</evidence>
<dbReference type="GO" id="GO:0003887">
    <property type="term" value="F:DNA-directed DNA polymerase activity"/>
    <property type="evidence" value="ECO:0007669"/>
    <property type="project" value="UniProtKB-KW"/>
</dbReference>
<gene>
    <name evidence="11" type="ORF">Ga0061063_0877</name>
</gene>
<dbReference type="OrthoDB" id="9770982at2"/>
<evidence type="ECO:0000259" key="10">
    <source>
        <dbReference type="Pfam" id="PF21694"/>
    </source>
</evidence>
<dbReference type="STRING" id="375574.GCA_001418035_00675"/>
<dbReference type="GO" id="GO:0006261">
    <property type="term" value="P:DNA-templated DNA replication"/>
    <property type="evidence" value="ECO:0007669"/>
    <property type="project" value="TreeGrafter"/>
</dbReference>
<dbReference type="RefSeq" id="WP_055433385.1">
    <property type="nucleotide sequence ID" value="NZ_CYHA01000001.1"/>
</dbReference>
<evidence type="ECO:0000313" key="12">
    <source>
        <dbReference type="Proteomes" id="UP000243535"/>
    </source>
</evidence>
<evidence type="ECO:0000256" key="6">
    <source>
        <dbReference type="ARBA" id="ARBA00022932"/>
    </source>
</evidence>
<proteinExistence type="inferred from homology"/>
<dbReference type="PANTHER" id="PTHR34388:SF1">
    <property type="entry name" value="DNA POLYMERASE III SUBUNIT DELTA"/>
    <property type="match status" value="1"/>
</dbReference>
<keyword evidence="3" id="KW-0808">Transferase</keyword>
<dbReference type="Gene3D" id="1.10.8.60">
    <property type="match status" value="1"/>
</dbReference>
<organism evidence="11 12">
    <name type="scientific">Gulbenkiania indica</name>
    <dbReference type="NCBI Taxonomy" id="375574"/>
    <lineage>
        <taxon>Bacteria</taxon>
        <taxon>Pseudomonadati</taxon>
        <taxon>Pseudomonadota</taxon>
        <taxon>Betaproteobacteria</taxon>
        <taxon>Neisseriales</taxon>
        <taxon>Chromobacteriaceae</taxon>
        <taxon>Gulbenkiania</taxon>
    </lineage>
</organism>
<dbReference type="SUPFAM" id="SSF52540">
    <property type="entry name" value="P-loop containing nucleoside triphosphate hydrolases"/>
    <property type="match status" value="1"/>
</dbReference>
<evidence type="ECO:0000259" key="9">
    <source>
        <dbReference type="Pfam" id="PF06144"/>
    </source>
</evidence>
<evidence type="ECO:0000256" key="4">
    <source>
        <dbReference type="ARBA" id="ARBA00022695"/>
    </source>
</evidence>
<dbReference type="GO" id="GO:0009360">
    <property type="term" value="C:DNA polymerase III complex"/>
    <property type="evidence" value="ECO:0007669"/>
    <property type="project" value="InterPro"/>
</dbReference>
<reference evidence="12" key="1">
    <citation type="submission" date="2015-08" db="EMBL/GenBank/DDBJ databases">
        <authorList>
            <person name="Varghese N."/>
        </authorList>
    </citation>
    <scope>NUCLEOTIDE SEQUENCE [LARGE SCALE GENOMIC DNA]</scope>
    <source>
        <strain evidence="12">DSM 17901</strain>
    </source>
</reference>
<comment type="similarity">
    <text evidence="7">Belongs to the DNA polymerase HolA subunit family.</text>
</comment>
<dbReference type="EC" id="2.7.7.7" evidence="1"/>
<dbReference type="InterPro" id="IPR048466">
    <property type="entry name" value="DNA_pol3_delta-like_C"/>
</dbReference>
<protein>
    <recommendedName>
        <fullName evidence="2">DNA polymerase III subunit delta</fullName>
        <ecNumber evidence="1">2.7.7.7</ecNumber>
    </recommendedName>
</protein>
<feature type="domain" description="DNA polymerase III delta N-terminal" evidence="9">
    <location>
        <begin position="21"/>
        <end position="139"/>
    </location>
</feature>
<dbReference type="NCBIfam" id="TIGR01128">
    <property type="entry name" value="holA"/>
    <property type="match status" value="1"/>
</dbReference>
<dbReference type="EMBL" id="CYHA01000001">
    <property type="protein sequence ID" value="CUA82028.1"/>
    <property type="molecule type" value="Genomic_DNA"/>
</dbReference>